<proteinExistence type="inferred from homology"/>
<dbReference type="Gene3D" id="3.50.50.60">
    <property type="entry name" value="FAD/NAD(P)-binding domain"/>
    <property type="match status" value="1"/>
</dbReference>
<keyword evidence="8" id="KW-1185">Reference proteome</keyword>
<dbReference type="InterPro" id="IPR007867">
    <property type="entry name" value="GMC_OxRtase_C"/>
</dbReference>
<dbReference type="Proteomes" id="UP001501020">
    <property type="component" value="Unassembled WGS sequence"/>
</dbReference>
<protein>
    <recommendedName>
        <fullName evidence="6">Glucose-methanol-choline oxidoreductase C-terminal domain-containing protein</fullName>
    </recommendedName>
</protein>
<dbReference type="SUPFAM" id="SSF51905">
    <property type="entry name" value="FAD/NAD(P)-binding domain"/>
    <property type="match status" value="1"/>
</dbReference>
<organism evidence="7 8">
    <name type="scientific">Actinomadura napierensis</name>
    <dbReference type="NCBI Taxonomy" id="267854"/>
    <lineage>
        <taxon>Bacteria</taxon>
        <taxon>Bacillati</taxon>
        <taxon>Actinomycetota</taxon>
        <taxon>Actinomycetes</taxon>
        <taxon>Streptosporangiales</taxon>
        <taxon>Thermomonosporaceae</taxon>
        <taxon>Actinomadura</taxon>
    </lineage>
</organism>
<feature type="domain" description="Glucose-methanol-choline oxidoreductase C-terminal" evidence="6">
    <location>
        <begin position="1"/>
        <end position="52"/>
    </location>
</feature>
<evidence type="ECO:0000256" key="3">
    <source>
        <dbReference type="ARBA" id="ARBA00022630"/>
    </source>
</evidence>
<dbReference type="PANTHER" id="PTHR42784:SF1">
    <property type="entry name" value="PYRANOSE 2-OXIDASE"/>
    <property type="match status" value="1"/>
</dbReference>
<gene>
    <name evidence="7" type="ORF">GCM10009727_17350</name>
</gene>
<dbReference type="InterPro" id="IPR036188">
    <property type="entry name" value="FAD/NAD-bd_sf"/>
</dbReference>
<evidence type="ECO:0000313" key="7">
    <source>
        <dbReference type="EMBL" id="GAA2127483.1"/>
    </source>
</evidence>
<name>A0ABP5KAV4_9ACTN</name>
<comment type="similarity">
    <text evidence="2">Belongs to the GMC oxidoreductase family.</text>
</comment>
<sequence length="68" mass="6780">MGTFRMGPADDGTSVCDSYSRPWGMDGLVLAGNGLIPTANACNPTLTSVALAARGAGALAARLRAAQA</sequence>
<keyword evidence="4" id="KW-0274">FAD</keyword>
<dbReference type="Pfam" id="PF05199">
    <property type="entry name" value="GMC_oxred_C"/>
    <property type="match status" value="1"/>
</dbReference>
<evidence type="ECO:0000256" key="5">
    <source>
        <dbReference type="ARBA" id="ARBA00023002"/>
    </source>
</evidence>
<accession>A0ABP5KAV4</accession>
<dbReference type="PANTHER" id="PTHR42784">
    <property type="entry name" value="PYRANOSE 2-OXIDASE"/>
    <property type="match status" value="1"/>
</dbReference>
<dbReference type="EMBL" id="BAAAMR010000010">
    <property type="protein sequence ID" value="GAA2127483.1"/>
    <property type="molecule type" value="Genomic_DNA"/>
</dbReference>
<comment type="caution">
    <text evidence="7">The sequence shown here is derived from an EMBL/GenBank/DDBJ whole genome shotgun (WGS) entry which is preliminary data.</text>
</comment>
<evidence type="ECO:0000259" key="6">
    <source>
        <dbReference type="Pfam" id="PF05199"/>
    </source>
</evidence>
<reference evidence="8" key="1">
    <citation type="journal article" date="2019" name="Int. J. Syst. Evol. Microbiol.">
        <title>The Global Catalogue of Microorganisms (GCM) 10K type strain sequencing project: providing services to taxonomists for standard genome sequencing and annotation.</title>
        <authorList>
            <consortium name="The Broad Institute Genomics Platform"/>
            <consortium name="The Broad Institute Genome Sequencing Center for Infectious Disease"/>
            <person name="Wu L."/>
            <person name="Ma J."/>
        </authorList>
    </citation>
    <scope>NUCLEOTIDE SEQUENCE [LARGE SCALE GENOMIC DNA]</scope>
    <source>
        <strain evidence="8">JCM 13850</strain>
    </source>
</reference>
<comment type="cofactor">
    <cofactor evidence="1">
        <name>FAD</name>
        <dbReference type="ChEBI" id="CHEBI:57692"/>
    </cofactor>
</comment>
<evidence type="ECO:0000256" key="4">
    <source>
        <dbReference type="ARBA" id="ARBA00022827"/>
    </source>
</evidence>
<dbReference type="InterPro" id="IPR051473">
    <property type="entry name" value="P2Ox-like"/>
</dbReference>
<evidence type="ECO:0000256" key="1">
    <source>
        <dbReference type="ARBA" id="ARBA00001974"/>
    </source>
</evidence>
<evidence type="ECO:0000313" key="8">
    <source>
        <dbReference type="Proteomes" id="UP001501020"/>
    </source>
</evidence>
<keyword evidence="5" id="KW-0560">Oxidoreductase</keyword>
<keyword evidence="3" id="KW-0285">Flavoprotein</keyword>
<evidence type="ECO:0000256" key="2">
    <source>
        <dbReference type="ARBA" id="ARBA00010790"/>
    </source>
</evidence>